<keyword evidence="1" id="KW-0472">Membrane</keyword>
<evidence type="ECO:0000313" key="2">
    <source>
        <dbReference type="EMBL" id="GIY92617.1"/>
    </source>
</evidence>
<keyword evidence="1" id="KW-0812">Transmembrane</keyword>
<organism evidence="2 3">
    <name type="scientific">Caerostris extrusa</name>
    <name type="common">Bark spider</name>
    <name type="synonym">Caerostris bankana</name>
    <dbReference type="NCBI Taxonomy" id="172846"/>
    <lineage>
        <taxon>Eukaryota</taxon>
        <taxon>Metazoa</taxon>
        <taxon>Ecdysozoa</taxon>
        <taxon>Arthropoda</taxon>
        <taxon>Chelicerata</taxon>
        <taxon>Arachnida</taxon>
        <taxon>Araneae</taxon>
        <taxon>Araneomorphae</taxon>
        <taxon>Entelegynae</taxon>
        <taxon>Araneoidea</taxon>
        <taxon>Araneidae</taxon>
        <taxon>Caerostris</taxon>
    </lineage>
</organism>
<evidence type="ECO:0000256" key="1">
    <source>
        <dbReference type="SAM" id="Phobius"/>
    </source>
</evidence>
<protein>
    <submittedName>
        <fullName evidence="2">Uncharacterized protein</fullName>
    </submittedName>
</protein>
<dbReference type="AlphaFoldDB" id="A0AAV4XBR1"/>
<evidence type="ECO:0000313" key="3">
    <source>
        <dbReference type="Proteomes" id="UP001054945"/>
    </source>
</evidence>
<keyword evidence="3" id="KW-1185">Reference proteome</keyword>
<dbReference type="Proteomes" id="UP001054945">
    <property type="component" value="Unassembled WGS sequence"/>
</dbReference>
<comment type="caution">
    <text evidence="2">The sequence shown here is derived from an EMBL/GenBank/DDBJ whole genome shotgun (WGS) entry which is preliminary data.</text>
</comment>
<proteinExistence type="predicted"/>
<sequence>MGRSHGDGRCQKQAWEKGHLLIFDFIHLKCPPCPLNDVSRVNNIETTTLVRLPTVCRLLMAMLVLVCICTLYGMIQTD</sequence>
<reference evidence="2 3" key="1">
    <citation type="submission" date="2021-06" db="EMBL/GenBank/DDBJ databases">
        <title>Caerostris extrusa draft genome.</title>
        <authorList>
            <person name="Kono N."/>
            <person name="Arakawa K."/>
        </authorList>
    </citation>
    <scope>NUCLEOTIDE SEQUENCE [LARGE SCALE GENOMIC DNA]</scope>
</reference>
<accession>A0AAV4XBR1</accession>
<dbReference type="EMBL" id="BPLR01000172">
    <property type="protein sequence ID" value="GIY92617.1"/>
    <property type="molecule type" value="Genomic_DNA"/>
</dbReference>
<keyword evidence="1" id="KW-1133">Transmembrane helix</keyword>
<name>A0AAV4XBR1_CAEEX</name>
<gene>
    <name evidence="2" type="ORF">CEXT_723981</name>
</gene>
<feature type="transmembrane region" description="Helical" evidence="1">
    <location>
        <begin position="58"/>
        <end position="75"/>
    </location>
</feature>